<dbReference type="Pfam" id="PF00176">
    <property type="entry name" value="SNF2-rel_dom"/>
    <property type="match status" value="1"/>
</dbReference>
<dbReference type="SMART" id="SM00487">
    <property type="entry name" value="DEXDc"/>
    <property type="match status" value="1"/>
</dbReference>
<organism evidence="4 5">
    <name type="scientific">Actinopolymorpha singaporensis</name>
    <dbReference type="NCBI Taxonomy" id="117157"/>
    <lineage>
        <taxon>Bacteria</taxon>
        <taxon>Bacillati</taxon>
        <taxon>Actinomycetota</taxon>
        <taxon>Actinomycetes</taxon>
        <taxon>Propionibacteriales</taxon>
        <taxon>Actinopolymorphaceae</taxon>
        <taxon>Actinopolymorpha</taxon>
    </lineage>
</organism>
<dbReference type="InterPro" id="IPR025202">
    <property type="entry name" value="PLD-like_dom"/>
</dbReference>
<keyword evidence="5" id="KW-1185">Reference proteome</keyword>
<dbReference type="Proteomes" id="UP000198983">
    <property type="component" value="Chromosome I"/>
</dbReference>
<accession>A0A1H1PAA0</accession>
<feature type="domain" description="Helicase C-terminal" evidence="3">
    <location>
        <begin position="692"/>
        <end position="862"/>
    </location>
</feature>
<evidence type="ECO:0000259" key="2">
    <source>
        <dbReference type="PROSITE" id="PS51192"/>
    </source>
</evidence>
<dbReference type="CDD" id="cd18793">
    <property type="entry name" value="SF2_C_SNF"/>
    <property type="match status" value="1"/>
</dbReference>
<evidence type="ECO:0000313" key="5">
    <source>
        <dbReference type="Proteomes" id="UP000198983"/>
    </source>
</evidence>
<dbReference type="PROSITE" id="PS51192">
    <property type="entry name" value="HELICASE_ATP_BIND_1"/>
    <property type="match status" value="1"/>
</dbReference>
<dbReference type="SMART" id="SM00490">
    <property type="entry name" value="HELICc"/>
    <property type="match status" value="1"/>
</dbReference>
<dbReference type="Pfam" id="PF00271">
    <property type="entry name" value="Helicase_C"/>
    <property type="match status" value="1"/>
</dbReference>
<feature type="domain" description="Helicase ATP-binding" evidence="2">
    <location>
        <begin position="273"/>
        <end position="410"/>
    </location>
</feature>
<dbReference type="PANTHER" id="PTHR45766">
    <property type="entry name" value="DNA ANNEALING HELICASE AND ENDONUCLEASE ZRANB3 FAMILY MEMBER"/>
    <property type="match status" value="1"/>
</dbReference>
<name>A0A1H1PAA0_9ACTN</name>
<gene>
    <name evidence="4" type="ORF">SAMN04489717_1561</name>
</gene>
<dbReference type="Pfam" id="PF13091">
    <property type="entry name" value="PLDc_2"/>
    <property type="match status" value="1"/>
</dbReference>
<evidence type="ECO:0000259" key="3">
    <source>
        <dbReference type="PROSITE" id="PS51194"/>
    </source>
</evidence>
<evidence type="ECO:0000313" key="4">
    <source>
        <dbReference type="EMBL" id="SDS08218.1"/>
    </source>
</evidence>
<dbReference type="AlphaFoldDB" id="A0A1H1PAA0"/>
<dbReference type="SUPFAM" id="SSF56024">
    <property type="entry name" value="Phospholipase D/nuclease"/>
    <property type="match status" value="1"/>
</dbReference>
<dbReference type="STRING" id="117157.SAMN04489717_1561"/>
<dbReference type="SUPFAM" id="SSF52540">
    <property type="entry name" value="P-loop containing nucleoside triphosphate hydrolases"/>
    <property type="match status" value="1"/>
</dbReference>
<dbReference type="GO" id="GO:0016787">
    <property type="term" value="F:hydrolase activity"/>
    <property type="evidence" value="ECO:0007669"/>
    <property type="project" value="UniProtKB-KW"/>
</dbReference>
<dbReference type="PROSITE" id="PS51194">
    <property type="entry name" value="HELICASE_CTER"/>
    <property type="match status" value="1"/>
</dbReference>
<dbReference type="Gene3D" id="3.30.870.10">
    <property type="entry name" value="Endonuclease Chain A"/>
    <property type="match status" value="1"/>
</dbReference>
<dbReference type="PANTHER" id="PTHR45766:SF6">
    <property type="entry name" value="SWI_SNF-RELATED MATRIX-ASSOCIATED ACTIN-DEPENDENT REGULATOR OF CHROMATIN SUBFAMILY A-LIKE PROTEIN 1"/>
    <property type="match status" value="1"/>
</dbReference>
<dbReference type="InterPro" id="IPR049730">
    <property type="entry name" value="SNF2/RAD54-like_C"/>
</dbReference>
<sequence length="1087" mass="120925">MARIFDNIKLDLGSHLTKTLQVSDRIDAAVGYFNLRGWALFDGIVRGKAGTASAAPVMRILIGMATKGPQQETIAELEASLGAEVAQEADANAARARKAELLEQLRTQLMRGVPTNADRRTLQSLRDLLAGGVVEMRVFTRRPLHGKTYVCHRDDLNNPITGFVGSSNLTIPGLTSNLELNVDVIDVDGARALADWFQDRWDDRFSRPVTADVLDLLDESWARREPRRPYEVFMKVCYDLSRDVREGLAEYSIPTSIRNQLLDYQGTAVQALGRRIVRRRGTMLGDVVGLGKTLTAIAVALMLREEHGYIPLVVCPKNLVSMWEEHLDAYDLPGRVVPYSQAHATLPELRRFPFVIVDESHTLRNDTRRDYRAIQDYIHANDTKVLLLTATPYNIRFKDVANQLGLFIDDDDDLGISPVGALTADPNLGDKVDGKITTMAAFRRSEDPEDWKRLMSEHLIRRTRSFIRANYARVDEDGVQYLAFADGKRFRFPDRIARPISHSFGPADPARDMASPRTLAAIQGLTLPRYQLARYINSETPLTDEDRRFLDRLSRGRGNVAGFVRTTFYKRLSSCGYSFTLSIERHIARNELFLYALEHGLAIPTGTIVDTNLADDDDPTEQELSTVEHLSDDPERRYNALLGADPAGITWVRSQLFTADLRAALKADTATLRNLLTTYGGWSAEWDSKLSALVDLLTVTHPDEKVLVFTEYKDTANYIGSALQAAGIGKVGVATGDTDDPTSLAHRFSPRSNALPGQSAVEQDHELRVLIATDVLSEGQNLQDAHIVVNYDLPWAIVRLIQRAGRVDRLGQQSDTVLVYSFFHESVENVIDLRRRISARLSANASAFGSDEQFFGSPTEVKMITDLYNGNIDDQDQIDDVDASSLAYERWNKLVQEDPTLAARIAALPDMIAATRKRRLADGPETVVCYVRTESGVDGFGAASPAGPPRLFTGHEALRAFEASPDEQGLDHMENHDQLLAELVRGPLATPARVAGRLRGVRRTVWARLGDQLHGHDIEAQQALDALFQHPLTAEADRRLRRAIRNGATDQELTTRVTALHRDEQLVIAARGNKDPIRIVSSLGVAQ</sequence>
<keyword evidence="1" id="KW-0378">Hydrolase</keyword>
<dbReference type="GO" id="GO:0005524">
    <property type="term" value="F:ATP binding"/>
    <property type="evidence" value="ECO:0007669"/>
    <property type="project" value="InterPro"/>
</dbReference>
<dbReference type="InterPro" id="IPR014001">
    <property type="entry name" value="Helicase_ATP-bd"/>
</dbReference>
<proteinExistence type="predicted"/>
<dbReference type="EMBL" id="LT629732">
    <property type="protein sequence ID" value="SDS08218.1"/>
    <property type="molecule type" value="Genomic_DNA"/>
</dbReference>
<dbReference type="InterPro" id="IPR000330">
    <property type="entry name" value="SNF2_N"/>
</dbReference>
<dbReference type="InterPro" id="IPR027417">
    <property type="entry name" value="P-loop_NTPase"/>
</dbReference>
<evidence type="ECO:0000256" key="1">
    <source>
        <dbReference type="ARBA" id="ARBA00022801"/>
    </source>
</evidence>
<dbReference type="RefSeq" id="WP_172804905.1">
    <property type="nucleotide sequence ID" value="NZ_LT629732.1"/>
</dbReference>
<dbReference type="CDD" id="cd09178">
    <property type="entry name" value="PLDc_N_Snf2_like"/>
    <property type="match status" value="1"/>
</dbReference>
<dbReference type="Gene3D" id="3.40.50.300">
    <property type="entry name" value="P-loop containing nucleotide triphosphate hydrolases"/>
    <property type="match status" value="2"/>
</dbReference>
<dbReference type="InterPro" id="IPR001650">
    <property type="entry name" value="Helicase_C-like"/>
</dbReference>
<reference evidence="4 5" key="1">
    <citation type="submission" date="2016-10" db="EMBL/GenBank/DDBJ databases">
        <authorList>
            <person name="de Groot N.N."/>
        </authorList>
    </citation>
    <scope>NUCLEOTIDE SEQUENCE [LARGE SCALE GENOMIC DNA]</scope>
    <source>
        <strain evidence="4 5">DSM 22024</strain>
    </source>
</reference>
<protein>
    <submittedName>
        <fullName evidence="4">SNF2 family N-terminal domain-containing protein</fullName>
    </submittedName>
</protein>